<dbReference type="Pfam" id="PF00081">
    <property type="entry name" value="Sod_Fe_N"/>
    <property type="match status" value="1"/>
</dbReference>
<feature type="domain" description="Manganese/iron superoxide dismutase N-terminal" evidence="7">
    <location>
        <begin position="2"/>
        <end position="91"/>
    </location>
</feature>
<feature type="binding site" evidence="5">
    <location>
        <position position="169"/>
    </location>
    <ligand>
        <name>Mn(2+)</name>
        <dbReference type="ChEBI" id="CHEBI:29035"/>
    </ligand>
</feature>
<dbReference type="Gene3D" id="1.10.287.990">
    <property type="entry name" value="Fe,Mn superoxide dismutase (SOD) domain"/>
    <property type="match status" value="1"/>
</dbReference>
<dbReference type="InterPro" id="IPR036314">
    <property type="entry name" value="SOD_C_sf"/>
</dbReference>
<dbReference type="InterPro" id="IPR019831">
    <property type="entry name" value="Mn/Fe_SOD_N"/>
</dbReference>
<dbReference type="EMBL" id="MHIL01000026">
    <property type="protein sequence ID" value="OGY50945.1"/>
    <property type="molecule type" value="Genomic_DNA"/>
</dbReference>
<accession>A0A1G1YF13</accession>
<dbReference type="PANTHER" id="PTHR43595">
    <property type="entry name" value="37S RIBOSOMAL PROTEIN S26, MITOCHONDRIAL"/>
    <property type="match status" value="1"/>
</dbReference>
<dbReference type="STRING" id="1797542.A3J59_00370"/>
<evidence type="ECO:0000259" key="7">
    <source>
        <dbReference type="Pfam" id="PF00081"/>
    </source>
</evidence>
<dbReference type="SUPFAM" id="SSF46609">
    <property type="entry name" value="Fe,Mn superoxide dismutase (SOD), N-terminal domain"/>
    <property type="match status" value="1"/>
</dbReference>
<comment type="catalytic activity">
    <reaction evidence="6">
        <text>2 superoxide + 2 H(+) = H2O2 + O2</text>
        <dbReference type="Rhea" id="RHEA:20696"/>
        <dbReference type="ChEBI" id="CHEBI:15378"/>
        <dbReference type="ChEBI" id="CHEBI:15379"/>
        <dbReference type="ChEBI" id="CHEBI:16240"/>
        <dbReference type="ChEBI" id="CHEBI:18421"/>
        <dbReference type="EC" id="1.15.1.1"/>
    </reaction>
</comment>
<dbReference type="Gene3D" id="3.55.40.20">
    <property type="entry name" value="Iron/manganese superoxide dismutase, C-terminal domain"/>
    <property type="match status" value="1"/>
</dbReference>
<gene>
    <name evidence="9" type="ORF">A3J59_00370</name>
</gene>
<feature type="binding site" evidence="5">
    <location>
        <position position="27"/>
    </location>
    <ligand>
        <name>Mn(2+)</name>
        <dbReference type="ChEBI" id="CHEBI:29035"/>
    </ligand>
</feature>
<dbReference type="GO" id="GO:0004784">
    <property type="term" value="F:superoxide dismutase activity"/>
    <property type="evidence" value="ECO:0007669"/>
    <property type="project" value="UniProtKB-EC"/>
</dbReference>
<evidence type="ECO:0000313" key="9">
    <source>
        <dbReference type="EMBL" id="OGY50945.1"/>
    </source>
</evidence>
<proteinExistence type="inferred from homology"/>
<dbReference type="GO" id="GO:0046872">
    <property type="term" value="F:metal ion binding"/>
    <property type="evidence" value="ECO:0007669"/>
    <property type="project" value="UniProtKB-KW"/>
</dbReference>
<feature type="binding site" evidence="5">
    <location>
        <position position="84"/>
    </location>
    <ligand>
        <name>Mn(2+)</name>
        <dbReference type="ChEBI" id="CHEBI:29035"/>
    </ligand>
</feature>
<dbReference type="SUPFAM" id="SSF54719">
    <property type="entry name" value="Fe,Mn superoxide dismutase (SOD), C-terminal domain"/>
    <property type="match status" value="1"/>
</dbReference>
<evidence type="ECO:0000313" key="10">
    <source>
        <dbReference type="Proteomes" id="UP000177310"/>
    </source>
</evidence>
<evidence type="ECO:0000256" key="6">
    <source>
        <dbReference type="RuleBase" id="RU000414"/>
    </source>
</evidence>
<sequence length="193" mass="22280">MRYDLPKLDYAYDALEPFIDARTMEIHHAKHHQAYTDKMNAVLEKYPKLEVQKLETIMAELPTIGLSDEDQKTFRNHGGGYLNHALFWNIMGPKKSVDEALVGRITQTFGSVDEFKTKFTAAAVGQFGSGWAWLAEDKAGQLLVYATANQDSPYLQNHTPIIGLDVWEHAYYLTYQNRRAEYVEQWWHVLKLI</sequence>
<name>A0A1G1YF13_9BACT</name>
<feature type="binding site" evidence="5">
    <location>
        <position position="165"/>
    </location>
    <ligand>
        <name>Mn(2+)</name>
        <dbReference type="ChEBI" id="CHEBI:29035"/>
    </ligand>
</feature>
<dbReference type="InterPro" id="IPR019833">
    <property type="entry name" value="Mn/Fe_SOD_BS"/>
</dbReference>
<comment type="function">
    <text evidence="6">Destroys radicals which are normally produced within the cells and which are toxic to biological systems.</text>
</comment>
<comment type="caution">
    <text evidence="9">The sequence shown here is derived from an EMBL/GenBank/DDBJ whole genome shotgun (WGS) entry which is preliminary data.</text>
</comment>
<dbReference type="PROSITE" id="PS00088">
    <property type="entry name" value="SOD_MN"/>
    <property type="match status" value="1"/>
</dbReference>
<dbReference type="PANTHER" id="PTHR43595:SF2">
    <property type="entry name" value="SMALL RIBOSOMAL SUBUNIT PROTEIN MS42"/>
    <property type="match status" value="1"/>
</dbReference>
<dbReference type="Proteomes" id="UP000177310">
    <property type="component" value="Unassembled WGS sequence"/>
</dbReference>
<dbReference type="GO" id="GO:0005737">
    <property type="term" value="C:cytoplasm"/>
    <property type="evidence" value="ECO:0007669"/>
    <property type="project" value="TreeGrafter"/>
</dbReference>
<organism evidence="9 10">
    <name type="scientific">Candidatus Buchananbacteria bacterium RIFCSPHIGHO2_02_FULL_56_16</name>
    <dbReference type="NCBI Taxonomy" id="1797542"/>
    <lineage>
        <taxon>Bacteria</taxon>
        <taxon>Candidatus Buchananiibacteriota</taxon>
    </lineage>
</organism>
<dbReference type="PRINTS" id="PR01703">
    <property type="entry name" value="MNSODISMTASE"/>
</dbReference>
<evidence type="ECO:0000256" key="2">
    <source>
        <dbReference type="ARBA" id="ARBA00012682"/>
    </source>
</evidence>
<keyword evidence="4 6" id="KW-0560">Oxidoreductase</keyword>
<dbReference type="InterPro" id="IPR001189">
    <property type="entry name" value="Mn/Fe_SOD"/>
</dbReference>
<keyword evidence="3 5" id="KW-0479">Metal-binding</keyword>
<dbReference type="InterPro" id="IPR036324">
    <property type="entry name" value="Mn/Fe_SOD_N_sf"/>
</dbReference>
<evidence type="ECO:0000259" key="8">
    <source>
        <dbReference type="Pfam" id="PF02777"/>
    </source>
</evidence>
<reference evidence="9 10" key="1">
    <citation type="journal article" date="2016" name="Nat. Commun.">
        <title>Thousands of microbial genomes shed light on interconnected biogeochemical processes in an aquifer system.</title>
        <authorList>
            <person name="Anantharaman K."/>
            <person name="Brown C.T."/>
            <person name="Hug L.A."/>
            <person name="Sharon I."/>
            <person name="Castelle C.J."/>
            <person name="Probst A.J."/>
            <person name="Thomas B.C."/>
            <person name="Singh A."/>
            <person name="Wilkins M.J."/>
            <person name="Karaoz U."/>
            <person name="Brodie E.L."/>
            <person name="Williams K.H."/>
            <person name="Hubbard S.S."/>
            <person name="Banfield J.F."/>
        </authorList>
    </citation>
    <scope>NUCLEOTIDE SEQUENCE [LARGE SCALE GENOMIC DNA]</scope>
</reference>
<dbReference type="EC" id="1.15.1.1" evidence="2 6"/>
<evidence type="ECO:0000256" key="3">
    <source>
        <dbReference type="ARBA" id="ARBA00022723"/>
    </source>
</evidence>
<dbReference type="Pfam" id="PF02777">
    <property type="entry name" value="Sod_Fe_C"/>
    <property type="match status" value="1"/>
</dbReference>
<dbReference type="InterPro" id="IPR019832">
    <property type="entry name" value="Mn/Fe_SOD_C"/>
</dbReference>
<protein>
    <recommendedName>
        <fullName evidence="2 6">Superoxide dismutase</fullName>
        <ecNumber evidence="2 6">1.15.1.1</ecNumber>
    </recommendedName>
</protein>
<evidence type="ECO:0000256" key="1">
    <source>
        <dbReference type="ARBA" id="ARBA00008714"/>
    </source>
</evidence>
<evidence type="ECO:0000256" key="5">
    <source>
        <dbReference type="PIRSR" id="PIRSR000349-1"/>
    </source>
</evidence>
<evidence type="ECO:0000256" key="4">
    <source>
        <dbReference type="ARBA" id="ARBA00023002"/>
    </source>
</evidence>
<comment type="similarity">
    <text evidence="1 6">Belongs to the iron/manganese superoxide dismutase family.</text>
</comment>
<dbReference type="AlphaFoldDB" id="A0A1G1YF13"/>
<dbReference type="PIRSF" id="PIRSF000349">
    <property type="entry name" value="SODismutase"/>
    <property type="match status" value="1"/>
</dbReference>
<feature type="domain" description="Manganese/iron superoxide dismutase C-terminal" evidence="8">
    <location>
        <begin position="100"/>
        <end position="190"/>
    </location>
</feature>